<dbReference type="InParanoid" id="A0A0C2WDS5"/>
<gene>
    <name evidence="5" type="ORF">M378DRAFT_174096</name>
</gene>
<proteinExistence type="inferred from homology"/>
<dbReference type="Proteomes" id="UP000054549">
    <property type="component" value="Unassembled WGS sequence"/>
</dbReference>
<feature type="coiled-coil region" evidence="2">
    <location>
        <begin position="101"/>
        <end position="128"/>
    </location>
</feature>
<accession>A0A0C2WDS5</accession>
<comment type="similarity">
    <text evidence="1">Belongs to the UPF0612 family.</text>
</comment>
<evidence type="ECO:0000256" key="3">
    <source>
        <dbReference type="SAM" id="MobiDB-lite"/>
    </source>
</evidence>
<evidence type="ECO:0000313" key="5">
    <source>
        <dbReference type="EMBL" id="KIL54751.1"/>
    </source>
</evidence>
<dbReference type="InterPro" id="IPR013902">
    <property type="entry name" value="Mug135-like_C"/>
</dbReference>
<sequence length="213" mass="23108">MAALPPPNPPAVALPAQPNDPNVPMPAAPNFPPTVDNIIAAMRYREDVRMSFAHQLDEACTLDDLSNSGIYEHSILAQAAAVAGPQAAAPPWFQGAVQQLRNDIQNDIQQLRNDVQQLRNDVKRVMNQGRGDGNIVRFEIIPFANGNDPTLQPHNLPPLHSVNAIQQLNGATLSAYLTGYGIDPLPAVAGNPDATNRLRKETLKRLVGALRRE</sequence>
<organism evidence="5 6">
    <name type="scientific">Amanita muscaria (strain Koide BX008)</name>
    <dbReference type="NCBI Taxonomy" id="946122"/>
    <lineage>
        <taxon>Eukaryota</taxon>
        <taxon>Fungi</taxon>
        <taxon>Dikarya</taxon>
        <taxon>Basidiomycota</taxon>
        <taxon>Agaricomycotina</taxon>
        <taxon>Agaricomycetes</taxon>
        <taxon>Agaricomycetidae</taxon>
        <taxon>Agaricales</taxon>
        <taxon>Pluteineae</taxon>
        <taxon>Amanitaceae</taxon>
        <taxon>Amanita</taxon>
    </lineage>
</organism>
<evidence type="ECO:0000259" key="4">
    <source>
        <dbReference type="Pfam" id="PF08593"/>
    </source>
</evidence>
<dbReference type="AlphaFoldDB" id="A0A0C2WDS5"/>
<protein>
    <recommendedName>
        <fullName evidence="4">Mug135-like C-terminal domain-containing protein</fullName>
    </recommendedName>
</protein>
<dbReference type="OrthoDB" id="3230244at2759"/>
<feature type="domain" description="Mug135-like C-terminal" evidence="4">
    <location>
        <begin position="126"/>
        <end position="209"/>
    </location>
</feature>
<keyword evidence="6" id="KW-1185">Reference proteome</keyword>
<name>A0A0C2WDS5_AMAMK</name>
<evidence type="ECO:0000313" key="6">
    <source>
        <dbReference type="Proteomes" id="UP000054549"/>
    </source>
</evidence>
<keyword evidence="2" id="KW-0175">Coiled coil</keyword>
<feature type="compositionally biased region" description="Pro residues" evidence="3">
    <location>
        <begin position="1"/>
        <end position="12"/>
    </location>
</feature>
<feature type="region of interest" description="Disordered" evidence="3">
    <location>
        <begin position="1"/>
        <end position="23"/>
    </location>
</feature>
<dbReference type="Pfam" id="PF08593">
    <property type="entry name" value="Mug135_C"/>
    <property type="match status" value="1"/>
</dbReference>
<evidence type="ECO:0000256" key="2">
    <source>
        <dbReference type="SAM" id="Coils"/>
    </source>
</evidence>
<dbReference type="EMBL" id="KN818642">
    <property type="protein sequence ID" value="KIL54751.1"/>
    <property type="molecule type" value="Genomic_DNA"/>
</dbReference>
<evidence type="ECO:0000256" key="1">
    <source>
        <dbReference type="ARBA" id="ARBA00005788"/>
    </source>
</evidence>
<reference evidence="5 6" key="1">
    <citation type="submission" date="2014-04" db="EMBL/GenBank/DDBJ databases">
        <title>Evolutionary Origins and Diversification of the Mycorrhizal Mutualists.</title>
        <authorList>
            <consortium name="DOE Joint Genome Institute"/>
            <consortium name="Mycorrhizal Genomics Consortium"/>
            <person name="Kohler A."/>
            <person name="Kuo A."/>
            <person name="Nagy L.G."/>
            <person name="Floudas D."/>
            <person name="Copeland A."/>
            <person name="Barry K.W."/>
            <person name="Cichocki N."/>
            <person name="Veneault-Fourrey C."/>
            <person name="LaButti K."/>
            <person name="Lindquist E.A."/>
            <person name="Lipzen A."/>
            <person name="Lundell T."/>
            <person name="Morin E."/>
            <person name="Murat C."/>
            <person name="Riley R."/>
            <person name="Ohm R."/>
            <person name="Sun H."/>
            <person name="Tunlid A."/>
            <person name="Henrissat B."/>
            <person name="Grigoriev I.V."/>
            <person name="Hibbett D.S."/>
            <person name="Martin F."/>
        </authorList>
    </citation>
    <scope>NUCLEOTIDE SEQUENCE [LARGE SCALE GENOMIC DNA]</scope>
    <source>
        <strain evidence="5 6">Koide BX008</strain>
    </source>
</reference>
<dbReference type="HOGENOM" id="CLU_084531_0_0_1"/>